<organism evidence="1 2">
    <name type="scientific">Paramecium sonneborni</name>
    <dbReference type="NCBI Taxonomy" id="65129"/>
    <lineage>
        <taxon>Eukaryota</taxon>
        <taxon>Sar</taxon>
        <taxon>Alveolata</taxon>
        <taxon>Ciliophora</taxon>
        <taxon>Intramacronucleata</taxon>
        <taxon>Oligohymenophorea</taxon>
        <taxon>Peniculida</taxon>
        <taxon>Parameciidae</taxon>
        <taxon>Paramecium</taxon>
    </lineage>
</organism>
<keyword evidence="2" id="KW-1185">Reference proteome</keyword>
<gene>
    <name evidence="1" type="ORF">PSON_ATCC_30995.1.T0340268</name>
</gene>
<evidence type="ECO:0000313" key="2">
    <source>
        <dbReference type="Proteomes" id="UP000692954"/>
    </source>
</evidence>
<dbReference type="AlphaFoldDB" id="A0A8S1MFE6"/>
<comment type="caution">
    <text evidence="1">The sequence shown here is derived from an EMBL/GenBank/DDBJ whole genome shotgun (WGS) entry which is preliminary data.</text>
</comment>
<reference evidence="1" key="1">
    <citation type="submission" date="2021-01" db="EMBL/GenBank/DDBJ databases">
        <authorList>
            <consortium name="Genoscope - CEA"/>
            <person name="William W."/>
        </authorList>
    </citation>
    <scope>NUCLEOTIDE SEQUENCE</scope>
</reference>
<sequence>MGCHCTKTKELEKSQSKQPQIIIQRIEQKSFTQSTSDQIKEDYEDLKPPKLYFISNSNRGINQNHQTEREIGGKKERFSYLYIRPYQKK</sequence>
<accession>A0A8S1MFE6</accession>
<dbReference type="Proteomes" id="UP000692954">
    <property type="component" value="Unassembled WGS sequence"/>
</dbReference>
<dbReference type="EMBL" id="CAJJDN010000034">
    <property type="protein sequence ID" value="CAD8076225.1"/>
    <property type="molecule type" value="Genomic_DNA"/>
</dbReference>
<evidence type="ECO:0000313" key="1">
    <source>
        <dbReference type="EMBL" id="CAD8076225.1"/>
    </source>
</evidence>
<name>A0A8S1MFE6_9CILI</name>
<proteinExistence type="predicted"/>
<protein>
    <submittedName>
        <fullName evidence="1">Uncharacterized protein</fullName>
    </submittedName>
</protein>
<dbReference type="OrthoDB" id="306353at2759"/>